<sequence>MKRVNIFVDMNTEIVEERLKKTQAEVTKGSNTRVERSSKREGEELEFDKSKKQKLDEQAEAKVDNDQREAEMKMYMKIIPDDEIAIYAIPLATKPPIIID</sequence>
<accession>A0A699R008</accession>
<organism evidence="2">
    <name type="scientific">Tanacetum cinerariifolium</name>
    <name type="common">Dalmatian daisy</name>
    <name type="synonym">Chrysanthemum cinerariifolium</name>
    <dbReference type="NCBI Taxonomy" id="118510"/>
    <lineage>
        <taxon>Eukaryota</taxon>
        <taxon>Viridiplantae</taxon>
        <taxon>Streptophyta</taxon>
        <taxon>Embryophyta</taxon>
        <taxon>Tracheophyta</taxon>
        <taxon>Spermatophyta</taxon>
        <taxon>Magnoliopsida</taxon>
        <taxon>eudicotyledons</taxon>
        <taxon>Gunneridae</taxon>
        <taxon>Pentapetalae</taxon>
        <taxon>asterids</taxon>
        <taxon>campanulids</taxon>
        <taxon>Asterales</taxon>
        <taxon>Asteraceae</taxon>
        <taxon>Asteroideae</taxon>
        <taxon>Anthemideae</taxon>
        <taxon>Anthemidinae</taxon>
        <taxon>Tanacetum</taxon>
    </lineage>
</organism>
<evidence type="ECO:0000313" key="2">
    <source>
        <dbReference type="EMBL" id="GFC76541.1"/>
    </source>
</evidence>
<reference evidence="2" key="1">
    <citation type="journal article" date="2019" name="Sci. Rep.">
        <title>Draft genome of Tanacetum cinerariifolium, the natural source of mosquito coil.</title>
        <authorList>
            <person name="Yamashiro T."/>
            <person name="Shiraishi A."/>
            <person name="Satake H."/>
            <person name="Nakayama K."/>
        </authorList>
    </citation>
    <scope>NUCLEOTIDE SEQUENCE</scope>
</reference>
<dbReference type="EMBL" id="BKCJ011056789">
    <property type="protein sequence ID" value="GFC76541.1"/>
    <property type="molecule type" value="Genomic_DNA"/>
</dbReference>
<name>A0A699R008_TANCI</name>
<dbReference type="AlphaFoldDB" id="A0A699R008"/>
<comment type="caution">
    <text evidence="2">The sequence shown here is derived from an EMBL/GenBank/DDBJ whole genome shotgun (WGS) entry which is preliminary data.</text>
</comment>
<evidence type="ECO:0000256" key="1">
    <source>
        <dbReference type="SAM" id="MobiDB-lite"/>
    </source>
</evidence>
<feature type="region of interest" description="Disordered" evidence="1">
    <location>
        <begin position="23"/>
        <end position="66"/>
    </location>
</feature>
<protein>
    <submittedName>
        <fullName evidence="2">Uncharacterized protein</fullName>
    </submittedName>
</protein>
<gene>
    <name evidence="2" type="ORF">Tci_848511</name>
</gene>
<feature type="compositionally biased region" description="Basic and acidic residues" evidence="1">
    <location>
        <begin position="33"/>
        <end position="66"/>
    </location>
</feature>
<proteinExistence type="predicted"/>